<dbReference type="Proteomes" id="UP000321353">
    <property type="component" value="Chromosome"/>
</dbReference>
<evidence type="ECO:0000313" key="1">
    <source>
        <dbReference type="EMBL" id="QEF97860.1"/>
    </source>
</evidence>
<protein>
    <submittedName>
        <fullName evidence="1">Uncharacterized protein</fullName>
    </submittedName>
</protein>
<gene>
    <name evidence="1" type="ORF">Mal15_19060</name>
</gene>
<dbReference type="EMBL" id="CP036264">
    <property type="protein sequence ID" value="QEF97860.1"/>
    <property type="molecule type" value="Genomic_DNA"/>
</dbReference>
<dbReference type="AlphaFoldDB" id="A0A5B9MD38"/>
<dbReference type="KEGG" id="smam:Mal15_19060"/>
<accession>A0A5B9MD38</accession>
<name>A0A5B9MD38_9BACT</name>
<dbReference type="RefSeq" id="WP_147867469.1">
    <property type="nucleotide sequence ID" value="NZ_CP036264.1"/>
</dbReference>
<sequence length="400" mass="44875">MGKRKKSKRTTTRSAAEYSFAEALSFAKKRKLDDWTRLLSKNNGQAALEAGGQFADLQRFHREVRSAGGVREVVSDNRGYAGRFHIASQLLALKNDFVVSTVSGLNRAPLESFQLAESLQDLKLKAPGTYPGRLFHAIMSNLLFPDGKRGPLHLIDRAGELTVAGKGKLKDAEWTATYPEELRSIIGCDPLVWLLTQYKRKVKVPPVSQKMAILLSGTDMKNRELEQLFAPRKSKSDFKWPSMNQHDQADLISYLISGISRLFRSLGFSGLVLALEHDRIFSDGRKEIKRKEPDPTKRRRKTTEFERDMRTCFGALIWAAVAPDDIRKCAGTRDGKISRTKCCHGELLKHTGGPNSTTAYPFTTTKRCHLGVLYSTTPKNEVSDQGYQMFGRHNSIVLPS</sequence>
<reference evidence="1 2" key="1">
    <citation type="submission" date="2019-02" db="EMBL/GenBank/DDBJ databases">
        <title>Planctomycetal bacteria perform biofilm scaping via a novel small molecule.</title>
        <authorList>
            <person name="Jeske O."/>
            <person name="Boedeker C."/>
            <person name="Wiegand S."/>
            <person name="Breitling P."/>
            <person name="Kallscheuer N."/>
            <person name="Jogler M."/>
            <person name="Rohde M."/>
            <person name="Petersen J."/>
            <person name="Medema M.H."/>
            <person name="Surup F."/>
            <person name="Jogler C."/>
        </authorList>
    </citation>
    <scope>NUCLEOTIDE SEQUENCE [LARGE SCALE GENOMIC DNA]</scope>
    <source>
        <strain evidence="1 2">Mal15</strain>
    </source>
</reference>
<organism evidence="1 2">
    <name type="scientific">Stieleria maiorica</name>
    <dbReference type="NCBI Taxonomy" id="2795974"/>
    <lineage>
        <taxon>Bacteria</taxon>
        <taxon>Pseudomonadati</taxon>
        <taxon>Planctomycetota</taxon>
        <taxon>Planctomycetia</taxon>
        <taxon>Pirellulales</taxon>
        <taxon>Pirellulaceae</taxon>
        <taxon>Stieleria</taxon>
    </lineage>
</organism>
<keyword evidence="2" id="KW-1185">Reference proteome</keyword>
<proteinExistence type="predicted"/>
<evidence type="ECO:0000313" key="2">
    <source>
        <dbReference type="Proteomes" id="UP000321353"/>
    </source>
</evidence>